<evidence type="ECO:0000256" key="1">
    <source>
        <dbReference type="ARBA" id="ARBA00022475"/>
    </source>
</evidence>
<keyword evidence="5 7" id="KW-0456">Lyase</keyword>
<evidence type="ECO:0000256" key="6">
    <source>
        <dbReference type="ARBA" id="ARBA00023316"/>
    </source>
</evidence>
<comment type="similarity">
    <text evidence="7">Belongs to the transglycosylase MltG family.</text>
</comment>
<dbReference type="Gene3D" id="3.30.160.60">
    <property type="entry name" value="Classic Zinc Finger"/>
    <property type="match status" value="1"/>
</dbReference>
<dbReference type="PANTHER" id="PTHR30518">
    <property type="entry name" value="ENDOLYTIC MUREIN TRANSGLYCOSYLASE"/>
    <property type="match status" value="1"/>
</dbReference>
<feature type="transmembrane region" description="Helical" evidence="7">
    <location>
        <begin position="12"/>
        <end position="33"/>
    </location>
</feature>
<evidence type="ECO:0000313" key="8">
    <source>
        <dbReference type="EMBL" id="KPV39005.1"/>
    </source>
</evidence>
<keyword evidence="2 7" id="KW-0812">Transmembrane</keyword>
<dbReference type="AlphaFoldDB" id="A0A0N8PMK8"/>
<dbReference type="HAMAP" id="MF_02065">
    <property type="entry name" value="MltG"/>
    <property type="match status" value="1"/>
</dbReference>
<sequence length="357" mass="39300">MNQNRNKVRGLVIGAVICLILVIVVGGGLLWAYQEYQPPTARGQDPIRIVVARGESVTEIGGQLEQAGLIKNALIFRLYVRYHHAGTSLKAGTYAIQPGVRISEIVAQLTNGDVVPNNIKVTIPEGFTVMQIADRLAADNICTKAAFLNEIQNGQFQEPFVALLPNHKNIKYRLEGYLFPDTYEFQKGESAHAVVNTMLQDFQSHIDSAGIMTALKAKGESLPTLITVASMVEKEAQAASDRPLIASVIENRLKRHMKLQIDATILYILGHRNIVTDKDLQVKDPYNTYMYYGLPPGPIASPGMASIMAALNPAKTNYLYYVAKYDGSGTSYFSSTEAQHLIDIQKSQANLRKYGGK</sequence>
<dbReference type="GO" id="GO:0009252">
    <property type="term" value="P:peptidoglycan biosynthetic process"/>
    <property type="evidence" value="ECO:0007669"/>
    <property type="project" value="UniProtKB-UniRule"/>
</dbReference>
<keyword evidence="6 7" id="KW-0961">Cell wall biogenesis/degradation</keyword>
<dbReference type="CDD" id="cd08010">
    <property type="entry name" value="MltG_like"/>
    <property type="match status" value="1"/>
</dbReference>
<evidence type="ECO:0000256" key="3">
    <source>
        <dbReference type="ARBA" id="ARBA00022989"/>
    </source>
</evidence>
<evidence type="ECO:0000256" key="7">
    <source>
        <dbReference type="HAMAP-Rule" id="MF_02065"/>
    </source>
</evidence>
<keyword evidence="4 7" id="KW-0472">Membrane</keyword>
<gene>
    <name evidence="7" type="primary">mltG</name>
    <name evidence="8" type="ORF">AN477_23490</name>
</gene>
<dbReference type="GO" id="GO:0008932">
    <property type="term" value="F:lytic endotransglycosylase activity"/>
    <property type="evidence" value="ECO:0007669"/>
    <property type="project" value="UniProtKB-UniRule"/>
</dbReference>
<protein>
    <recommendedName>
        <fullName evidence="7">Endolytic murein transglycosylase</fullName>
        <ecNumber evidence="7">4.2.2.29</ecNumber>
    </recommendedName>
    <alternativeName>
        <fullName evidence="7">Peptidoglycan lytic transglycosylase</fullName>
    </alternativeName>
    <alternativeName>
        <fullName evidence="7">Peptidoglycan polymerization terminase</fullName>
    </alternativeName>
</protein>
<reference evidence="8 9" key="1">
    <citation type="submission" date="2015-09" db="EMBL/GenBank/DDBJ databases">
        <title>Draft genome sequence of Alicyclobacillus ferrooxydans DSM 22381.</title>
        <authorList>
            <person name="Hemp J."/>
        </authorList>
    </citation>
    <scope>NUCLEOTIDE SEQUENCE [LARGE SCALE GENOMIC DNA]</scope>
    <source>
        <strain evidence="8 9">TC-34</strain>
    </source>
</reference>
<feature type="site" description="Important for catalytic activity" evidence="7">
    <location>
        <position position="235"/>
    </location>
</feature>
<dbReference type="Pfam" id="PF02618">
    <property type="entry name" value="YceG"/>
    <property type="match status" value="1"/>
</dbReference>
<dbReference type="GO" id="GO:0005886">
    <property type="term" value="C:plasma membrane"/>
    <property type="evidence" value="ECO:0007669"/>
    <property type="project" value="UniProtKB-SubCell"/>
</dbReference>
<dbReference type="PANTHER" id="PTHR30518:SF2">
    <property type="entry name" value="ENDOLYTIC MUREIN TRANSGLYCOSYLASE"/>
    <property type="match status" value="1"/>
</dbReference>
<evidence type="ECO:0000313" key="9">
    <source>
        <dbReference type="Proteomes" id="UP000050482"/>
    </source>
</evidence>
<dbReference type="Proteomes" id="UP000050482">
    <property type="component" value="Unassembled WGS sequence"/>
</dbReference>
<evidence type="ECO:0000256" key="5">
    <source>
        <dbReference type="ARBA" id="ARBA00023239"/>
    </source>
</evidence>
<proteinExistence type="inferred from homology"/>
<comment type="caution">
    <text evidence="8">The sequence shown here is derived from an EMBL/GenBank/DDBJ whole genome shotgun (WGS) entry which is preliminary data.</text>
</comment>
<dbReference type="NCBIfam" id="TIGR00247">
    <property type="entry name" value="endolytic transglycosylase MltG"/>
    <property type="match status" value="1"/>
</dbReference>
<comment type="function">
    <text evidence="7">Functions as a peptidoglycan terminase that cleaves nascent peptidoglycan strands endolytically to terminate their elongation.</text>
</comment>
<dbReference type="EC" id="4.2.2.29" evidence="7"/>
<dbReference type="PATRIC" id="fig|471514.4.peg.2354"/>
<keyword evidence="1 7" id="KW-1003">Cell membrane</keyword>
<organism evidence="8 9">
    <name type="scientific">Alicyclobacillus ferrooxydans</name>
    <dbReference type="NCBI Taxonomy" id="471514"/>
    <lineage>
        <taxon>Bacteria</taxon>
        <taxon>Bacillati</taxon>
        <taxon>Bacillota</taxon>
        <taxon>Bacilli</taxon>
        <taxon>Bacillales</taxon>
        <taxon>Alicyclobacillaceae</taxon>
        <taxon>Alicyclobacillus</taxon>
    </lineage>
</organism>
<keyword evidence="9" id="KW-1185">Reference proteome</keyword>
<comment type="subcellular location">
    <subcellularLocation>
        <location evidence="7">Cell membrane</location>
        <topology evidence="7">Single-pass membrane protein</topology>
    </subcellularLocation>
</comment>
<accession>A0A0N8PMK8</accession>
<name>A0A0N8PMK8_9BACL</name>
<dbReference type="STRING" id="471514.AN477_23490"/>
<dbReference type="InterPro" id="IPR003770">
    <property type="entry name" value="MLTG-like"/>
</dbReference>
<dbReference type="Gene3D" id="3.30.1490.480">
    <property type="entry name" value="Endolytic murein transglycosylase"/>
    <property type="match status" value="2"/>
</dbReference>
<evidence type="ECO:0000256" key="4">
    <source>
        <dbReference type="ARBA" id="ARBA00023136"/>
    </source>
</evidence>
<evidence type="ECO:0000256" key="2">
    <source>
        <dbReference type="ARBA" id="ARBA00022692"/>
    </source>
</evidence>
<keyword evidence="3 7" id="KW-1133">Transmembrane helix</keyword>
<dbReference type="GO" id="GO:0071555">
    <property type="term" value="P:cell wall organization"/>
    <property type="evidence" value="ECO:0007669"/>
    <property type="project" value="UniProtKB-KW"/>
</dbReference>
<dbReference type="EMBL" id="LJCO01000108">
    <property type="protein sequence ID" value="KPV39005.1"/>
    <property type="molecule type" value="Genomic_DNA"/>
</dbReference>
<comment type="catalytic activity">
    <reaction evidence="7">
        <text>a peptidoglycan chain = a peptidoglycan chain with N-acetyl-1,6-anhydromuramyl-[peptide] at the reducing end + a peptidoglycan chain with N-acetylglucosamine at the non-reducing end.</text>
        <dbReference type="EC" id="4.2.2.29"/>
    </reaction>
</comment>